<feature type="domain" description="ATP-grasp" evidence="5">
    <location>
        <begin position="117"/>
        <end position="311"/>
    </location>
</feature>
<sequence length="407" mass="46192">MQTIVFIGSNKSGTSREALTISNEMGYFTVLLTNRKSFIRQMKEFPEVHRIIYVEDLLDKDHILSIIKDLEQEKCQIKAVISFIDPFVAFAGRISQELDLVYLSNDALAIMEEKNLVRKHFKKNPVSPKYTVYHYDESIDEIMKEFDDSFPLVLKSPVSNGSKDVLPVKSTEELKEGLKYLKKRTPNKTVLIEEYLMGPQYLIEVMVVNGEISIIAVIEQDILNGTRFIITGYSYPALLSFDESKTLQSAVFHIIQQLELVNGTCHLEMRNVKGQWKLIEINPRMSGGAMNRIIEEGTGINLVKETIKLFLGLEPVLEKTVMKYVYAKFLTIQSKGKLIKVTGKNRALKHDGVTEVFVKPRKGAILREPQSLGDRYAYVIAVADSAIKAKEIASKAADEIKFYLDPL</sequence>
<gene>
    <name evidence="6" type="ORF">CHR53_03595</name>
</gene>
<evidence type="ECO:0000313" key="6">
    <source>
        <dbReference type="EMBL" id="AZU60425.1"/>
    </source>
</evidence>
<dbReference type="InterPro" id="IPR052032">
    <property type="entry name" value="ATP-dep_AA_Ligase"/>
</dbReference>
<keyword evidence="3 4" id="KW-0067">ATP-binding</keyword>
<dbReference type="EMBL" id="CP022572">
    <property type="protein sequence ID" value="AZU60425.1"/>
    <property type="molecule type" value="Genomic_DNA"/>
</dbReference>
<keyword evidence="1" id="KW-0436">Ligase</keyword>
<dbReference type="Proteomes" id="UP000282892">
    <property type="component" value="Chromosome"/>
</dbReference>
<dbReference type="Gene3D" id="3.40.50.20">
    <property type="match status" value="1"/>
</dbReference>
<reference evidence="6 7" key="1">
    <citation type="submission" date="2017-07" db="EMBL/GenBank/DDBJ databases">
        <title>The complete genome sequence of Bacillus mesonae strain H20-5, an efficient strain improving plant abiotic stress resistance.</title>
        <authorList>
            <person name="Kim S.Y."/>
            <person name="Song H."/>
            <person name="Sang M.K."/>
            <person name="Weon H.-Y."/>
            <person name="Song J."/>
        </authorList>
    </citation>
    <scope>NUCLEOTIDE SEQUENCE [LARGE SCALE GENOMIC DNA]</scope>
    <source>
        <strain evidence="6 7">H20-5</strain>
    </source>
</reference>
<organism evidence="6 7">
    <name type="scientific">Neobacillus mesonae</name>
    <dbReference type="NCBI Taxonomy" id="1193713"/>
    <lineage>
        <taxon>Bacteria</taxon>
        <taxon>Bacillati</taxon>
        <taxon>Bacillota</taxon>
        <taxon>Bacilli</taxon>
        <taxon>Bacillales</taxon>
        <taxon>Bacillaceae</taxon>
        <taxon>Neobacillus</taxon>
    </lineage>
</organism>
<keyword evidence="7" id="KW-1185">Reference proteome</keyword>
<dbReference type="PANTHER" id="PTHR43585:SF2">
    <property type="entry name" value="ATP-GRASP ENZYME FSQD"/>
    <property type="match status" value="1"/>
</dbReference>
<name>A0A3Q9QRA8_9BACI</name>
<dbReference type="Gene3D" id="3.30.470.20">
    <property type="entry name" value="ATP-grasp fold, B domain"/>
    <property type="match status" value="1"/>
</dbReference>
<proteinExistence type="predicted"/>
<keyword evidence="2 4" id="KW-0547">Nucleotide-binding</keyword>
<dbReference type="InterPro" id="IPR040570">
    <property type="entry name" value="LAL_C2"/>
</dbReference>
<dbReference type="Pfam" id="PF13535">
    <property type="entry name" value="ATP-grasp_4"/>
    <property type="match status" value="1"/>
</dbReference>
<dbReference type="GO" id="GO:0046872">
    <property type="term" value="F:metal ion binding"/>
    <property type="evidence" value="ECO:0007669"/>
    <property type="project" value="InterPro"/>
</dbReference>
<dbReference type="GO" id="GO:0016874">
    <property type="term" value="F:ligase activity"/>
    <property type="evidence" value="ECO:0007669"/>
    <property type="project" value="UniProtKB-KW"/>
</dbReference>
<dbReference type="SUPFAM" id="SSF56059">
    <property type="entry name" value="Glutathione synthetase ATP-binding domain-like"/>
    <property type="match status" value="1"/>
</dbReference>
<evidence type="ECO:0000256" key="1">
    <source>
        <dbReference type="ARBA" id="ARBA00022598"/>
    </source>
</evidence>
<evidence type="ECO:0000256" key="4">
    <source>
        <dbReference type="PROSITE-ProRule" id="PRU00409"/>
    </source>
</evidence>
<dbReference type="STRING" id="1193713.GCA_001636315_03237"/>
<dbReference type="KEGG" id="nmk:CHR53_03595"/>
<accession>A0A3Q9QRA8</accession>
<evidence type="ECO:0000256" key="3">
    <source>
        <dbReference type="ARBA" id="ARBA00022840"/>
    </source>
</evidence>
<evidence type="ECO:0000259" key="5">
    <source>
        <dbReference type="PROSITE" id="PS50975"/>
    </source>
</evidence>
<dbReference type="OrthoDB" id="9803907at2"/>
<dbReference type="Pfam" id="PF18603">
    <property type="entry name" value="LAL_C2"/>
    <property type="match status" value="1"/>
</dbReference>
<dbReference type="PROSITE" id="PS50975">
    <property type="entry name" value="ATP_GRASP"/>
    <property type="match status" value="1"/>
</dbReference>
<dbReference type="PANTHER" id="PTHR43585">
    <property type="entry name" value="FUMIPYRROLE BIOSYNTHESIS PROTEIN C"/>
    <property type="match status" value="1"/>
</dbReference>
<dbReference type="AlphaFoldDB" id="A0A3Q9QRA8"/>
<evidence type="ECO:0000313" key="7">
    <source>
        <dbReference type="Proteomes" id="UP000282892"/>
    </source>
</evidence>
<dbReference type="InterPro" id="IPR011761">
    <property type="entry name" value="ATP-grasp"/>
</dbReference>
<protein>
    <submittedName>
        <fullName evidence="6">ATP-grasp domain-containing protein</fullName>
    </submittedName>
</protein>
<dbReference type="RefSeq" id="WP_066391424.1">
    <property type="nucleotide sequence ID" value="NZ_CP022572.1"/>
</dbReference>
<evidence type="ECO:0000256" key="2">
    <source>
        <dbReference type="ARBA" id="ARBA00022741"/>
    </source>
</evidence>
<dbReference type="GO" id="GO:0005524">
    <property type="term" value="F:ATP binding"/>
    <property type="evidence" value="ECO:0007669"/>
    <property type="project" value="UniProtKB-UniRule"/>
</dbReference>